<evidence type="ECO:0000313" key="6">
    <source>
        <dbReference type="EMBL" id="VEN46989.1"/>
    </source>
</evidence>
<keyword evidence="7" id="KW-1185">Reference proteome</keyword>
<evidence type="ECO:0000256" key="3">
    <source>
        <dbReference type="ARBA" id="ARBA00022679"/>
    </source>
</evidence>
<dbReference type="InterPro" id="IPR035595">
    <property type="entry name" value="UDP_glycos_trans_CS"/>
</dbReference>
<keyword evidence="2 4" id="KW-0328">Glycosyltransferase</keyword>
<dbReference type="EMBL" id="CAACVG010007771">
    <property type="protein sequence ID" value="VEN46989.1"/>
    <property type="molecule type" value="Genomic_DNA"/>
</dbReference>
<comment type="similarity">
    <text evidence="1 4">Belongs to the UDP-glycosyltransferase family.</text>
</comment>
<evidence type="ECO:0000313" key="7">
    <source>
        <dbReference type="Proteomes" id="UP000410492"/>
    </source>
</evidence>
<evidence type="ECO:0000256" key="4">
    <source>
        <dbReference type="RuleBase" id="RU003718"/>
    </source>
</evidence>
<dbReference type="PANTHER" id="PTHR48043:SF159">
    <property type="entry name" value="EG:EG0003.4 PROTEIN-RELATED"/>
    <property type="match status" value="1"/>
</dbReference>
<keyword evidence="5" id="KW-0472">Membrane</keyword>
<protein>
    <recommendedName>
        <fullName evidence="5">UDP-glucuronosyltransferase</fullName>
        <ecNumber evidence="5">2.4.1.17</ecNumber>
    </recommendedName>
</protein>
<dbReference type="GO" id="GO:0015020">
    <property type="term" value="F:glucuronosyltransferase activity"/>
    <property type="evidence" value="ECO:0007669"/>
    <property type="project" value="UniProtKB-EC"/>
</dbReference>
<sequence length="512" mass="58787">MTKAIFVLSMLWMSVNCARILGIFQNPYFSHQSVHQAIWKELSLRGHQVTVVTPRPLKEQTLKNLTEIDVGEAVSNVSRTSLLFMMSKDMGLQSITRNVFERQYKLAEAILRDERFIDVYNATNETFDVMLAEATPSPILYAVAAKLKVPLVGVYSFGIWSGLHYAVGNPLPPSLYSETWSTFQDRMNFYERLSSTLYYIWTRYYLNFEALPKCDQIARKYLGNDIPYIQDIEKNMSLLLLTTNPILYEPRPNVPTVISMEQMHIKPVKPLPKDLKQFLDNAKEGVVYFSLGSNVKSINIPEKLRKVLIEAFAELPYKVLWKFEADDLPGKPENVLIGKWIPQQDVLAHPNVKVFVTQCGLQSVEEAVARGVPMVGMPFIADQTRNIQRLSEEGAAVGLEHTTLTKEEFKNAIFEVVNNPKYKQNVKRLGEIWVDHPLPSLNRTIWWIEYVIRHKGTKHLRSPTADVSWFEYLLIDVILVLLTIVSLALFILYVAIKFILRMIFGGRKLKQN</sequence>
<reference evidence="6 7" key="1">
    <citation type="submission" date="2019-01" db="EMBL/GenBank/DDBJ databases">
        <authorList>
            <person name="Sayadi A."/>
        </authorList>
    </citation>
    <scope>NUCLEOTIDE SEQUENCE [LARGE SCALE GENOMIC DNA]</scope>
</reference>
<evidence type="ECO:0000256" key="5">
    <source>
        <dbReference type="RuleBase" id="RU362059"/>
    </source>
</evidence>
<dbReference type="FunFam" id="3.40.50.2000:FF:000050">
    <property type="entry name" value="UDP-glucuronosyltransferase"/>
    <property type="match status" value="1"/>
</dbReference>
<evidence type="ECO:0000256" key="1">
    <source>
        <dbReference type="ARBA" id="ARBA00009995"/>
    </source>
</evidence>
<dbReference type="PANTHER" id="PTHR48043">
    <property type="entry name" value="EG:EG0003.4 PROTEIN-RELATED"/>
    <property type="match status" value="1"/>
</dbReference>
<dbReference type="Gene3D" id="3.40.50.2000">
    <property type="entry name" value="Glycogen Phosphorylase B"/>
    <property type="match status" value="2"/>
</dbReference>
<comment type="catalytic activity">
    <reaction evidence="5">
        <text>glucuronate acceptor + UDP-alpha-D-glucuronate = acceptor beta-D-glucuronoside + UDP + H(+)</text>
        <dbReference type="Rhea" id="RHEA:21032"/>
        <dbReference type="ChEBI" id="CHEBI:15378"/>
        <dbReference type="ChEBI" id="CHEBI:58052"/>
        <dbReference type="ChEBI" id="CHEBI:58223"/>
        <dbReference type="ChEBI" id="CHEBI:132367"/>
        <dbReference type="ChEBI" id="CHEBI:132368"/>
        <dbReference type="EC" id="2.4.1.17"/>
    </reaction>
</comment>
<feature type="chain" id="PRO_5031589435" description="UDP-glucuronosyltransferase" evidence="5">
    <location>
        <begin position="18"/>
        <end position="512"/>
    </location>
</feature>
<proteinExistence type="inferred from homology"/>
<feature type="signal peptide" evidence="5">
    <location>
        <begin position="1"/>
        <end position="17"/>
    </location>
</feature>
<keyword evidence="5" id="KW-0812">Transmembrane</keyword>
<dbReference type="Proteomes" id="UP000410492">
    <property type="component" value="Unassembled WGS sequence"/>
</dbReference>
<evidence type="ECO:0000256" key="2">
    <source>
        <dbReference type="ARBA" id="ARBA00022676"/>
    </source>
</evidence>
<dbReference type="GO" id="GO:0016020">
    <property type="term" value="C:membrane"/>
    <property type="evidence" value="ECO:0007669"/>
    <property type="project" value="UniProtKB-SubCell"/>
</dbReference>
<accession>A0A653CGU3</accession>
<keyword evidence="5" id="KW-1133">Transmembrane helix</keyword>
<comment type="subcellular location">
    <subcellularLocation>
        <location evidence="5">Membrane</location>
        <topology evidence="5">Single-pass membrane protein</topology>
    </subcellularLocation>
</comment>
<keyword evidence="3 4" id="KW-0808">Transferase</keyword>
<dbReference type="Pfam" id="PF00201">
    <property type="entry name" value="UDPGT"/>
    <property type="match status" value="1"/>
</dbReference>
<dbReference type="InterPro" id="IPR050271">
    <property type="entry name" value="UDP-glycosyltransferase"/>
</dbReference>
<keyword evidence="5" id="KW-0732">Signal</keyword>
<dbReference type="EC" id="2.4.1.17" evidence="5"/>
<name>A0A653CGU3_CALMS</name>
<feature type="transmembrane region" description="Helical" evidence="5">
    <location>
        <begin position="472"/>
        <end position="500"/>
    </location>
</feature>
<dbReference type="CDD" id="cd03784">
    <property type="entry name" value="GT1_Gtf-like"/>
    <property type="match status" value="1"/>
</dbReference>
<dbReference type="PROSITE" id="PS00375">
    <property type="entry name" value="UDPGT"/>
    <property type="match status" value="1"/>
</dbReference>
<dbReference type="InterPro" id="IPR002213">
    <property type="entry name" value="UDP_glucos_trans"/>
</dbReference>
<dbReference type="SUPFAM" id="SSF53756">
    <property type="entry name" value="UDP-Glycosyltransferase/glycogen phosphorylase"/>
    <property type="match status" value="1"/>
</dbReference>
<organism evidence="6 7">
    <name type="scientific">Callosobruchus maculatus</name>
    <name type="common">Southern cowpea weevil</name>
    <name type="synonym">Pulse bruchid</name>
    <dbReference type="NCBI Taxonomy" id="64391"/>
    <lineage>
        <taxon>Eukaryota</taxon>
        <taxon>Metazoa</taxon>
        <taxon>Ecdysozoa</taxon>
        <taxon>Arthropoda</taxon>
        <taxon>Hexapoda</taxon>
        <taxon>Insecta</taxon>
        <taxon>Pterygota</taxon>
        <taxon>Neoptera</taxon>
        <taxon>Endopterygota</taxon>
        <taxon>Coleoptera</taxon>
        <taxon>Polyphaga</taxon>
        <taxon>Cucujiformia</taxon>
        <taxon>Chrysomeloidea</taxon>
        <taxon>Chrysomelidae</taxon>
        <taxon>Bruchinae</taxon>
        <taxon>Bruchini</taxon>
        <taxon>Callosobruchus</taxon>
    </lineage>
</organism>
<gene>
    <name evidence="6" type="ORF">CALMAC_LOCUS8895</name>
</gene>
<dbReference type="OrthoDB" id="5835829at2759"/>
<dbReference type="AlphaFoldDB" id="A0A653CGU3"/>